<evidence type="ECO:0000256" key="1">
    <source>
        <dbReference type="PIRSR" id="PIRSR600888-1"/>
    </source>
</evidence>
<dbReference type="EMBL" id="FWWU01000009">
    <property type="protein sequence ID" value="SMB90193.1"/>
    <property type="molecule type" value="Genomic_DNA"/>
</dbReference>
<feature type="site" description="Participates in a stacking interaction with the thymidine ring of dTDP-4-oxo-6-deoxyglucose" evidence="2">
    <location>
        <position position="164"/>
    </location>
</feature>
<dbReference type="InterPro" id="IPR014710">
    <property type="entry name" value="RmlC-like_jellyroll"/>
</dbReference>
<dbReference type="STRING" id="695939.SAMN00790413_00676"/>
<dbReference type="SUPFAM" id="SSF51182">
    <property type="entry name" value="RmlC-like cupins"/>
    <property type="match status" value="1"/>
</dbReference>
<dbReference type="GO" id="GO:0000271">
    <property type="term" value="P:polysaccharide biosynthetic process"/>
    <property type="evidence" value="ECO:0007669"/>
    <property type="project" value="TreeGrafter"/>
</dbReference>
<protein>
    <submittedName>
        <fullName evidence="3">dTDP-4-dehydrorhamnose 3,5-epimerase</fullName>
    </submittedName>
</protein>
<evidence type="ECO:0000313" key="4">
    <source>
        <dbReference type="Proteomes" id="UP000192582"/>
    </source>
</evidence>
<dbReference type="Proteomes" id="UP000192582">
    <property type="component" value="Unassembled WGS sequence"/>
</dbReference>
<dbReference type="InterPro" id="IPR011051">
    <property type="entry name" value="RmlC_Cupin_sf"/>
</dbReference>
<dbReference type="GO" id="GO:0019305">
    <property type="term" value="P:dTDP-rhamnose biosynthetic process"/>
    <property type="evidence" value="ECO:0007669"/>
    <property type="project" value="TreeGrafter"/>
</dbReference>
<feature type="active site" description="Proton donor" evidence="1">
    <location>
        <position position="158"/>
    </location>
</feature>
<dbReference type="InterPro" id="IPR000888">
    <property type="entry name" value="RmlC-like"/>
</dbReference>
<evidence type="ECO:0000256" key="2">
    <source>
        <dbReference type="PIRSR" id="PIRSR600888-3"/>
    </source>
</evidence>
<dbReference type="Gene3D" id="2.60.120.10">
    <property type="entry name" value="Jelly Rolls"/>
    <property type="match status" value="1"/>
</dbReference>
<sequence length="189" mass="20999">MTDMPATQAQHRIQLAPAFTQALKFEAYPASPQIEGVWTQALRKNRSENGAFMEYLRLDEQGVQQLPGQLVPRQISVSWAAPSRINAFHIHVKEEQNEIWCVISGQLTVWLVDCRAGSPTLGVQRKLVLSGEQPTMVHIPSGVAHGYQAGDAGATLIYTMDAQFNLADPNEGRLPWNFFGEALWAEDRG</sequence>
<proteinExistence type="predicted"/>
<dbReference type="GO" id="GO:0005829">
    <property type="term" value="C:cytosol"/>
    <property type="evidence" value="ECO:0007669"/>
    <property type="project" value="TreeGrafter"/>
</dbReference>
<organism evidence="3 4">
    <name type="scientific">Deinococcus hopiensis KR-140</name>
    <dbReference type="NCBI Taxonomy" id="695939"/>
    <lineage>
        <taxon>Bacteria</taxon>
        <taxon>Thermotogati</taxon>
        <taxon>Deinococcota</taxon>
        <taxon>Deinococci</taxon>
        <taxon>Deinococcales</taxon>
        <taxon>Deinococcaceae</taxon>
        <taxon>Deinococcus</taxon>
    </lineage>
</organism>
<dbReference type="Pfam" id="PF00908">
    <property type="entry name" value="dTDP_sugar_isom"/>
    <property type="match status" value="1"/>
</dbReference>
<dbReference type="PANTHER" id="PTHR21047:SF2">
    <property type="entry name" value="THYMIDINE DIPHOSPHO-4-KETO-RHAMNOSE 3,5-EPIMERASE"/>
    <property type="match status" value="1"/>
</dbReference>
<dbReference type="GO" id="GO:0008830">
    <property type="term" value="F:dTDP-4-dehydrorhamnose 3,5-epimerase activity"/>
    <property type="evidence" value="ECO:0007669"/>
    <property type="project" value="InterPro"/>
</dbReference>
<reference evidence="3 4" key="1">
    <citation type="submission" date="2017-04" db="EMBL/GenBank/DDBJ databases">
        <authorList>
            <person name="Afonso C.L."/>
            <person name="Miller P.J."/>
            <person name="Scott M.A."/>
            <person name="Spackman E."/>
            <person name="Goraichik I."/>
            <person name="Dimitrov K.M."/>
            <person name="Suarez D.L."/>
            <person name="Swayne D.E."/>
        </authorList>
    </citation>
    <scope>NUCLEOTIDE SEQUENCE [LARGE SCALE GENOMIC DNA]</scope>
    <source>
        <strain evidence="3 4">KR-140</strain>
    </source>
</reference>
<name>A0A1W1VAF5_9DEIO</name>
<dbReference type="PANTHER" id="PTHR21047">
    <property type="entry name" value="DTDP-6-DEOXY-D-GLUCOSE-3,5 EPIMERASE"/>
    <property type="match status" value="1"/>
</dbReference>
<dbReference type="AlphaFoldDB" id="A0A1W1VAF5"/>
<feature type="active site" description="Proton acceptor" evidence="1">
    <location>
        <position position="89"/>
    </location>
</feature>
<dbReference type="RefSeq" id="WP_245808339.1">
    <property type="nucleotide sequence ID" value="NZ_FWWU01000009.1"/>
</dbReference>
<accession>A0A1W1VAF5</accession>
<evidence type="ECO:0000313" key="3">
    <source>
        <dbReference type="EMBL" id="SMB90193.1"/>
    </source>
</evidence>
<gene>
    <name evidence="3" type="ORF">SAMN00790413_00676</name>
</gene>
<keyword evidence="4" id="KW-1185">Reference proteome</keyword>